<protein>
    <submittedName>
        <fullName evidence="2">Uncharacterized protein</fullName>
    </submittedName>
</protein>
<keyword evidence="3" id="KW-1185">Reference proteome</keyword>
<feature type="compositionally biased region" description="Basic and acidic residues" evidence="1">
    <location>
        <begin position="155"/>
        <end position="177"/>
    </location>
</feature>
<feature type="region of interest" description="Disordered" evidence="1">
    <location>
        <begin position="115"/>
        <end position="177"/>
    </location>
</feature>
<comment type="caution">
    <text evidence="2">The sequence shown here is derived from an EMBL/GenBank/DDBJ whole genome shotgun (WGS) entry which is preliminary data.</text>
</comment>
<reference evidence="2 3" key="1">
    <citation type="submission" date="2019-09" db="EMBL/GenBank/DDBJ databases">
        <title>Draft genome of the ectomycorrhizal ascomycete Sphaerosporella brunnea.</title>
        <authorList>
            <consortium name="DOE Joint Genome Institute"/>
            <person name="Benucci G.M."/>
            <person name="Marozzi G."/>
            <person name="Antonielli L."/>
            <person name="Sanchez S."/>
            <person name="Marco P."/>
            <person name="Wang X."/>
            <person name="Falini L.B."/>
            <person name="Barry K."/>
            <person name="Haridas S."/>
            <person name="Lipzen A."/>
            <person name="Labutti K."/>
            <person name="Grigoriev I.V."/>
            <person name="Murat C."/>
            <person name="Martin F."/>
            <person name="Albertini E."/>
            <person name="Donnini D."/>
            <person name="Bonito G."/>
        </authorList>
    </citation>
    <scope>NUCLEOTIDE SEQUENCE [LARGE SCALE GENOMIC DNA]</scope>
    <source>
        <strain evidence="2 3">Sb_GMNB300</strain>
    </source>
</reference>
<evidence type="ECO:0000313" key="3">
    <source>
        <dbReference type="Proteomes" id="UP000326924"/>
    </source>
</evidence>
<name>A0A5J5F2C1_9PEZI</name>
<dbReference type="InParanoid" id="A0A5J5F2C1"/>
<feature type="compositionally biased region" description="Pro residues" evidence="1">
    <location>
        <begin position="122"/>
        <end position="134"/>
    </location>
</feature>
<organism evidence="2 3">
    <name type="scientific">Sphaerosporella brunnea</name>
    <dbReference type="NCBI Taxonomy" id="1250544"/>
    <lineage>
        <taxon>Eukaryota</taxon>
        <taxon>Fungi</taxon>
        <taxon>Dikarya</taxon>
        <taxon>Ascomycota</taxon>
        <taxon>Pezizomycotina</taxon>
        <taxon>Pezizomycetes</taxon>
        <taxon>Pezizales</taxon>
        <taxon>Pyronemataceae</taxon>
        <taxon>Sphaerosporella</taxon>
    </lineage>
</organism>
<evidence type="ECO:0000313" key="2">
    <source>
        <dbReference type="EMBL" id="KAA8910042.1"/>
    </source>
</evidence>
<dbReference type="AlphaFoldDB" id="A0A5J5F2C1"/>
<gene>
    <name evidence="2" type="ORF">FN846DRAFT_940402</name>
</gene>
<accession>A0A5J5F2C1</accession>
<sequence length="177" mass="20217">MFFFFFFCFFWRGGWWEKLLAYLSSYGSGVLGTLTGAFEQRGSCGKRDNLLRRGRVELALSWSGLERVGDGSRLRLGWLEGEAKRWVQRCCIAYLVHNSTQVSLIIIISSIHPSPSRHTPARSPPQPTAQPPSSPLAGSSAEQSLPARTRVVYRTRLDGRERVRDRERVRERTRQMS</sequence>
<dbReference type="EMBL" id="VXIS01000051">
    <property type="protein sequence ID" value="KAA8910042.1"/>
    <property type="molecule type" value="Genomic_DNA"/>
</dbReference>
<dbReference type="Proteomes" id="UP000326924">
    <property type="component" value="Unassembled WGS sequence"/>
</dbReference>
<proteinExistence type="predicted"/>
<evidence type="ECO:0000256" key="1">
    <source>
        <dbReference type="SAM" id="MobiDB-lite"/>
    </source>
</evidence>